<reference evidence="1" key="1">
    <citation type="submission" date="2021-05" db="EMBL/GenBank/DDBJ databases">
        <authorList>
            <person name="Pietrasiak N."/>
            <person name="Ward R."/>
            <person name="Stajich J.E."/>
            <person name="Kurbessoian T."/>
        </authorList>
    </citation>
    <scope>NUCLEOTIDE SEQUENCE</scope>
    <source>
        <strain evidence="1">CPER-KK1</strain>
    </source>
</reference>
<organism evidence="1 2">
    <name type="scientific">Symplocastrum torsivum CPER-KK1</name>
    <dbReference type="NCBI Taxonomy" id="450513"/>
    <lineage>
        <taxon>Bacteria</taxon>
        <taxon>Bacillati</taxon>
        <taxon>Cyanobacteriota</taxon>
        <taxon>Cyanophyceae</taxon>
        <taxon>Oscillatoriophycideae</taxon>
        <taxon>Oscillatoriales</taxon>
        <taxon>Microcoleaceae</taxon>
        <taxon>Symplocastrum</taxon>
    </lineage>
</organism>
<comment type="caution">
    <text evidence="1">The sequence shown here is derived from an EMBL/GenBank/DDBJ whole genome shotgun (WGS) entry which is preliminary data.</text>
</comment>
<evidence type="ECO:0000313" key="1">
    <source>
        <dbReference type="EMBL" id="MBW4546194.1"/>
    </source>
</evidence>
<sequence>MDEVFESGFNKETGISGFLWNQLGTTRKRPVCKDILVNRKLLASDWQLSCFSSILPMLLDQLVYLYRSQVVGNAELWELGIGNWELRQ</sequence>
<proteinExistence type="predicted"/>
<accession>A0A951UAV2</accession>
<dbReference type="EMBL" id="JAHHIF010000022">
    <property type="protein sequence ID" value="MBW4546194.1"/>
    <property type="molecule type" value="Genomic_DNA"/>
</dbReference>
<name>A0A951UAV2_9CYAN</name>
<gene>
    <name evidence="1" type="ORF">KME25_17365</name>
</gene>
<dbReference type="Proteomes" id="UP000753908">
    <property type="component" value="Unassembled WGS sequence"/>
</dbReference>
<protein>
    <submittedName>
        <fullName evidence="1">Uncharacterized protein</fullName>
    </submittedName>
</protein>
<evidence type="ECO:0000313" key="2">
    <source>
        <dbReference type="Proteomes" id="UP000753908"/>
    </source>
</evidence>
<dbReference type="AlphaFoldDB" id="A0A951UAV2"/>
<reference evidence="1" key="2">
    <citation type="journal article" date="2022" name="Microbiol. Resour. Announc.">
        <title>Metagenome Sequencing to Explore Phylogenomics of Terrestrial Cyanobacteria.</title>
        <authorList>
            <person name="Ward R.D."/>
            <person name="Stajich J.E."/>
            <person name="Johansen J.R."/>
            <person name="Huntemann M."/>
            <person name="Clum A."/>
            <person name="Foster B."/>
            <person name="Foster B."/>
            <person name="Roux S."/>
            <person name="Palaniappan K."/>
            <person name="Varghese N."/>
            <person name="Mukherjee S."/>
            <person name="Reddy T.B.K."/>
            <person name="Daum C."/>
            <person name="Copeland A."/>
            <person name="Chen I.A."/>
            <person name="Ivanova N.N."/>
            <person name="Kyrpides N.C."/>
            <person name="Shapiro N."/>
            <person name="Eloe-Fadrosh E.A."/>
            <person name="Pietrasiak N."/>
        </authorList>
    </citation>
    <scope>NUCLEOTIDE SEQUENCE</scope>
    <source>
        <strain evidence="1">CPER-KK1</strain>
    </source>
</reference>